<dbReference type="Proteomes" id="UP001057402">
    <property type="component" value="Chromosome 10"/>
</dbReference>
<name>A0ACB9MFZ9_9MYRT</name>
<comment type="caution">
    <text evidence="1">The sequence shown here is derived from an EMBL/GenBank/DDBJ whole genome shotgun (WGS) entry which is preliminary data.</text>
</comment>
<accession>A0ACB9MFZ9</accession>
<evidence type="ECO:0000313" key="1">
    <source>
        <dbReference type="EMBL" id="KAI4321875.1"/>
    </source>
</evidence>
<gene>
    <name evidence="1" type="ORF">MLD38_035206</name>
</gene>
<proteinExistence type="predicted"/>
<evidence type="ECO:0000313" key="2">
    <source>
        <dbReference type="Proteomes" id="UP001057402"/>
    </source>
</evidence>
<organism evidence="1 2">
    <name type="scientific">Melastoma candidum</name>
    <dbReference type="NCBI Taxonomy" id="119954"/>
    <lineage>
        <taxon>Eukaryota</taxon>
        <taxon>Viridiplantae</taxon>
        <taxon>Streptophyta</taxon>
        <taxon>Embryophyta</taxon>
        <taxon>Tracheophyta</taxon>
        <taxon>Spermatophyta</taxon>
        <taxon>Magnoliopsida</taxon>
        <taxon>eudicotyledons</taxon>
        <taxon>Gunneridae</taxon>
        <taxon>Pentapetalae</taxon>
        <taxon>rosids</taxon>
        <taxon>malvids</taxon>
        <taxon>Myrtales</taxon>
        <taxon>Melastomataceae</taxon>
        <taxon>Melastomatoideae</taxon>
        <taxon>Melastomateae</taxon>
        <taxon>Melastoma</taxon>
    </lineage>
</organism>
<dbReference type="EMBL" id="CM042889">
    <property type="protein sequence ID" value="KAI4321875.1"/>
    <property type="molecule type" value="Genomic_DNA"/>
</dbReference>
<keyword evidence="2" id="KW-1185">Reference proteome</keyword>
<sequence>MNATTISDPDMHMTSGDDEGGCFDCNICLEPACDPVVTTCGHLYCWPCICRWSRAQNGGDHSVAAQQDGRKIACPVCRNYVDMNCSLIPLYGRGSSSRLSSSHGDGTGHDIPLRLSRTQPSRAVIADPADVDTCFDPAAGIGRRNNCRARREEMKLEKSLNRVSVFLLCCAFMCLLAF</sequence>
<reference evidence="2" key="1">
    <citation type="journal article" date="2023" name="Front. Plant Sci.">
        <title>Chromosomal-level genome assembly of Melastoma candidum provides insights into trichome evolution.</title>
        <authorList>
            <person name="Zhong Y."/>
            <person name="Wu W."/>
            <person name="Sun C."/>
            <person name="Zou P."/>
            <person name="Liu Y."/>
            <person name="Dai S."/>
            <person name="Zhou R."/>
        </authorList>
    </citation>
    <scope>NUCLEOTIDE SEQUENCE [LARGE SCALE GENOMIC DNA]</scope>
</reference>
<protein>
    <submittedName>
        <fullName evidence="1">Uncharacterized protein</fullName>
    </submittedName>
</protein>